<dbReference type="EMBL" id="JACGWO010000008">
    <property type="protein sequence ID" value="KAK4421315.1"/>
    <property type="molecule type" value="Genomic_DNA"/>
</dbReference>
<name>A0AAE1Y086_9LAMI</name>
<dbReference type="Proteomes" id="UP001293254">
    <property type="component" value="Unassembled WGS sequence"/>
</dbReference>
<evidence type="ECO:0000313" key="1">
    <source>
        <dbReference type="EMBL" id="KAK4421315.1"/>
    </source>
</evidence>
<dbReference type="InterPro" id="IPR006734">
    <property type="entry name" value="PLATZ"/>
</dbReference>
<organism evidence="1 2">
    <name type="scientific">Sesamum alatum</name>
    <dbReference type="NCBI Taxonomy" id="300844"/>
    <lineage>
        <taxon>Eukaryota</taxon>
        <taxon>Viridiplantae</taxon>
        <taxon>Streptophyta</taxon>
        <taxon>Embryophyta</taxon>
        <taxon>Tracheophyta</taxon>
        <taxon>Spermatophyta</taxon>
        <taxon>Magnoliopsida</taxon>
        <taxon>eudicotyledons</taxon>
        <taxon>Gunneridae</taxon>
        <taxon>Pentapetalae</taxon>
        <taxon>asterids</taxon>
        <taxon>lamiids</taxon>
        <taxon>Lamiales</taxon>
        <taxon>Pedaliaceae</taxon>
        <taxon>Sesamum</taxon>
    </lineage>
</organism>
<keyword evidence="2" id="KW-1185">Reference proteome</keyword>
<dbReference type="PANTHER" id="PTHR31065:SF96">
    <property type="entry name" value="B BOX-TYPE DOMAIN-CONTAINING PROTEIN"/>
    <property type="match status" value="1"/>
</dbReference>
<accession>A0AAE1Y086</accession>
<reference evidence="1" key="1">
    <citation type="submission" date="2020-06" db="EMBL/GenBank/DDBJ databases">
        <authorList>
            <person name="Li T."/>
            <person name="Hu X."/>
            <person name="Zhang T."/>
            <person name="Song X."/>
            <person name="Zhang H."/>
            <person name="Dai N."/>
            <person name="Sheng W."/>
            <person name="Hou X."/>
            <person name="Wei L."/>
        </authorList>
    </citation>
    <scope>NUCLEOTIDE SEQUENCE</scope>
    <source>
        <strain evidence="1">3651</strain>
        <tissue evidence="1">Leaf</tissue>
    </source>
</reference>
<evidence type="ECO:0008006" key="3">
    <source>
        <dbReference type="Google" id="ProtNLM"/>
    </source>
</evidence>
<dbReference type="Pfam" id="PF04640">
    <property type="entry name" value="PLATZ"/>
    <property type="match status" value="1"/>
</dbReference>
<proteinExistence type="predicted"/>
<reference evidence="1" key="2">
    <citation type="journal article" date="2024" name="Plant">
        <title>Genomic evolution and insights into agronomic trait innovations of Sesamum species.</title>
        <authorList>
            <person name="Miao H."/>
            <person name="Wang L."/>
            <person name="Qu L."/>
            <person name="Liu H."/>
            <person name="Sun Y."/>
            <person name="Le M."/>
            <person name="Wang Q."/>
            <person name="Wei S."/>
            <person name="Zheng Y."/>
            <person name="Lin W."/>
            <person name="Duan Y."/>
            <person name="Cao H."/>
            <person name="Xiong S."/>
            <person name="Wang X."/>
            <person name="Wei L."/>
            <person name="Li C."/>
            <person name="Ma Q."/>
            <person name="Ju M."/>
            <person name="Zhao R."/>
            <person name="Li G."/>
            <person name="Mu C."/>
            <person name="Tian Q."/>
            <person name="Mei H."/>
            <person name="Zhang T."/>
            <person name="Gao T."/>
            <person name="Zhang H."/>
        </authorList>
    </citation>
    <scope>NUCLEOTIDE SEQUENCE</scope>
    <source>
        <strain evidence="1">3651</strain>
    </source>
</reference>
<dbReference type="AlphaFoldDB" id="A0AAE1Y086"/>
<dbReference type="PANTHER" id="PTHR31065">
    <property type="entry name" value="PLATZ TRANSCRIPTION FACTOR FAMILY PROTEIN"/>
    <property type="match status" value="1"/>
</dbReference>
<gene>
    <name evidence="1" type="ORF">Salat_2082000</name>
</gene>
<protein>
    <recommendedName>
        <fullName evidence="3">B box-type domain-containing protein</fullName>
    </recommendedName>
</protein>
<sequence length="172" mass="19683">MVMSSEANPKWLDSWLDLPFYGGAKCGTHIHKYKTIFCAVCMESAVCETCWKYHHSKNHHGHVCSCTGRAAVDIKEIKKYMDASGIQLYKINGKDIVFLNPHWDGAQDHHGHDPKCQICKRRIKDSNYLYCSITCKARWVVVGAFIPTVKEQAMRSMRKRSRKGIPRRAPVS</sequence>
<comment type="caution">
    <text evidence="1">The sequence shown here is derived from an EMBL/GenBank/DDBJ whole genome shotgun (WGS) entry which is preliminary data.</text>
</comment>
<evidence type="ECO:0000313" key="2">
    <source>
        <dbReference type="Proteomes" id="UP001293254"/>
    </source>
</evidence>